<comment type="caution">
    <text evidence="1">The sequence shown here is derived from an EMBL/GenBank/DDBJ whole genome shotgun (WGS) entry which is preliminary data.</text>
</comment>
<evidence type="ECO:0000313" key="1">
    <source>
        <dbReference type="EMBL" id="CAG8677837.1"/>
    </source>
</evidence>
<dbReference type="AlphaFoldDB" id="A0A9N9EMP2"/>
<name>A0A9N9EMP2_9GLOM</name>
<dbReference type="EMBL" id="CAJVPZ010017033">
    <property type="protein sequence ID" value="CAG8677837.1"/>
    <property type="molecule type" value="Genomic_DNA"/>
</dbReference>
<feature type="non-terminal residue" evidence="1">
    <location>
        <position position="512"/>
    </location>
</feature>
<dbReference type="OrthoDB" id="2399281at2759"/>
<organism evidence="1 2">
    <name type="scientific">Racocetra fulgida</name>
    <dbReference type="NCBI Taxonomy" id="60492"/>
    <lineage>
        <taxon>Eukaryota</taxon>
        <taxon>Fungi</taxon>
        <taxon>Fungi incertae sedis</taxon>
        <taxon>Mucoromycota</taxon>
        <taxon>Glomeromycotina</taxon>
        <taxon>Glomeromycetes</taxon>
        <taxon>Diversisporales</taxon>
        <taxon>Gigasporaceae</taxon>
        <taxon>Racocetra</taxon>
    </lineage>
</organism>
<keyword evidence="2" id="KW-1185">Reference proteome</keyword>
<proteinExistence type="predicted"/>
<reference evidence="1" key="1">
    <citation type="submission" date="2021-06" db="EMBL/GenBank/DDBJ databases">
        <authorList>
            <person name="Kallberg Y."/>
            <person name="Tangrot J."/>
            <person name="Rosling A."/>
        </authorList>
    </citation>
    <scope>NUCLEOTIDE SEQUENCE</scope>
    <source>
        <strain evidence="1">IN212</strain>
    </source>
</reference>
<evidence type="ECO:0000313" key="2">
    <source>
        <dbReference type="Proteomes" id="UP000789396"/>
    </source>
</evidence>
<gene>
    <name evidence="1" type="ORF">RFULGI_LOCUS9489</name>
</gene>
<accession>A0A9N9EMP2</accession>
<protein>
    <submittedName>
        <fullName evidence="1">8112_t:CDS:1</fullName>
    </submittedName>
</protein>
<dbReference type="Proteomes" id="UP000789396">
    <property type="component" value="Unassembled WGS sequence"/>
</dbReference>
<sequence length="512" mass="59094">MKKFCSTAIAIFTLHLSGELIEETFPFIANLNEKDTRNYKTYDIPSTVDSRPNISQANPLTRKISICLGILSLLALPVLLFYNFGDYDDVTRIPKRYQLCRDNYDIFDYTIESSFFASKNNELTMIQDVNSLTQNFTLNLNASSPNVTFSRMTYAMIKQFDRQLGEYQIQEFFYQNSVVYYDSPVTIPNNYQLLRDKLNINDYEIQSTSLISPYNDINNTSSTIRAIIKAIKYPSGKYSVREFFYETGVKNYPYTLITANSTIQDKWPAIVEIYFTSLGNYLDPFSLEVCNYRLAFFKEGYEEDIKGHIERRCPKASESNFYIVSKVEGNSNYDYNYVIESTVYPPFITSDIYESNMTSNNNSSSKQNDSLSLNDDKNSSTIRAIINAAHYESGYYEVQEFFYKPGSQDYYDSLITTKVILNSLLPGIVEVSFTTSDKVLDPYALEACEYKLIYFKNLEGQIKRRCKRAFEDDFYMVSQVSGSTYWGLKFTLGDDDSKLSASTSAVYYWPSR</sequence>